<dbReference type="SMART" id="SM00382">
    <property type="entry name" value="AAA"/>
    <property type="match status" value="1"/>
</dbReference>
<dbReference type="InterPro" id="IPR003593">
    <property type="entry name" value="AAA+_ATPase"/>
</dbReference>
<evidence type="ECO:0000256" key="1">
    <source>
        <dbReference type="ARBA" id="ARBA00022448"/>
    </source>
</evidence>
<dbReference type="GO" id="GO:0005524">
    <property type="term" value="F:ATP binding"/>
    <property type="evidence" value="ECO:0007669"/>
    <property type="project" value="UniProtKB-KW"/>
</dbReference>
<dbReference type="InterPro" id="IPR003439">
    <property type="entry name" value="ABC_transporter-like_ATP-bd"/>
</dbReference>
<evidence type="ECO:0000256" key="3">
    <source>
        <dbReference type="ARBA" id="ARBA00022741"/>
    </source>
</evidence>
<dbReference type="Gene3D" id="3.40.50.300">
    <property type="entry name" value="P-loop containing nucleotide triphosphate hydrolases"/>
    <property type="match status" value="1"/>
</dbReference>
<keyword evidence="9" id="KW-1185">Reference proteome</keyword>
<proteinExistence type="predicted"/>
<name>A0ABT9NJJ0_9ACTN</name>
<sequence length="358" mass="37711">MSRPTSTPDSHALDARVVVARPGHRTDVRLRADAGDVVAVIGPNGAGKTTVLSALAGLVGLDDGCVRVHDQDWTHRPVPERDLGVVFSGQQLFPHLDAAANVAFGLRSRGVRRRDAAATAHAWLERFGVADLADRRPHELSAGQAQRVAIARALAPRPAVLLLDEPLTALDVRVATALRIELAAHLTAYDGVCVLVTHDALDALTLATRVLVLDGGRVVQEGSPTEVSRHPQTAHVARLVGLNVLRGEGTGDRLVLPGGTELVAVETPRGPSLASFPPAAVALHHDEPAGSMRNRWPVEVRSLAPHGGALRVQLTLAGEEQDLIADVTPLSATDLGLVPGRRVWAALKATEVTTYAAG</sequence>
<keyword evidence="3" id="KW-0547">Nucleotide-binding</keyword>
<dbReference type="PROSITE" id="PS50893">
    <property type="entry name" value="ABC_TRANSPORTER_2"/>
    <property type="match status" value="1"/>
</dbReference>
<dbReference type="SUPFAM" id="SSF50331">
    <property type="entry name" value="MOP-like"/>
    <property type="match status" value="1"/>
</dbReference>
<feature type="domain" description="Mop" evidence="7">
    <location>
        <begin position="289"/>
        <end position="356"/>
    </location>
</feature>
<dbReference type="InterPro" id="IPR004606">
    <property type="entry name" value="Mop_domain"/>
</dbReference>
<evidence type="ECO:0000313" key="8">
    <source>
        <dbReference type="EMBL" id="MDP9820585.1"/>
    </source>
</evidence>
<dbReference type="Gene3D" id="2.40.50.100">
    <property type="match status" value="1"/>
</dbReference>
<feature type="domain" description="ABC transporter" evidence="6">
    <location>
        <begin position="10"/>
        <end position="240"/>
    </location>
</feature>
<accession>A0ABT9NJJ0</accession>
<dbReference type="PANTHER" id="PTHR42781:SF4">
    <property type="entry name" value="SPERMIDINE_PUTRESCINE IMPORT ATP-BINDING PROTEIN POTA"/>
    <property type="match status" value="1"/>
</dbReference>
<comment type="caution">
    <text evidence="8">The sequence shown here is derived from an EMBL/GenBank/DDBJ whole genome shotgun (WGS) entry which is preliminary data.</text>
</comment>
<dbReference type="InterPro" id="IPR027417">
    <property type="entry name" value="P-loop_NTPase"/>
</dbReference>
<dbReference type="RefSeq" id="WP_068121274.1">
    <property type="nucleotide sequence ID" value="NZ_CCXJ01000351.1"/>
</dbReference>
<dbReference type="PROSITE" id="PS51866">
    <property type="entry name" value="MOP"/>
    <property type="match status" value="1"/>
</dbReference>
<protein>
    <submittedName>
        <fullName evidence="8">Molybdate transport system ATP-binding protein</fullName>
    </submittedName>
</protein>
<evidence type="ECO:0000259" key="6">
    <source>
        <dbReference type="PROSITE" id="PS50893"/>
    </source>
</evidence>
<keyword evidence="2 5" id="KW-0500">Molybdenum</keyword>
<keyword evidence="1" id="KW-0813">Transport</keyword>
<reference evidence="8 9" key="1">
    <citation type="submission" date="2023-07" db="EMBL/GenBank/DDBJ databases">
        <title>Sequencing the genomes of 1000 actinobacteria strains.</title>
        <authorList>
            <person name="Klenk H.-P."/>
        </authorList>
    </citation>
    <scope>NUCLEOTIDE SEQUENCE [LARGE SCALE GENOMIC DNA]</scope>
    <source>
        <strain evidence="8 9">GD13</strain>
    </source>
</reference>
<dbReference type="InterPro" id="IPR050093">
    <property type="entry name" value="ABC_SmlMolc_Importer"/>
</dbReference>
<dbReference type="InterPro" id="IPR005116">
    <property type="entry name" value="Transp-assoc_OB_typ1"/>
</dbReference>
<dbReference type="PROSITE" id="PS00211">
    <property type="entry name" value="ABC_TRANSPORTER_1"/>
    <property type="match status" value="1"/>
</dbReference>
<evidence type="ECO:0000256" key="4">
    <source>
        <dbReference type="ARBA" id="ARBA00022840"/>
    </source>
</evidence>
<evidence type="ECO:0000256" key="2">
    <source>
        <dbReference type="ARBA" id="ARBA00022505"/>
    </source>
</evidence>
<evidence type="ECO:0000313" key="9">
    <source>
        <dbReference type="Proteomes" id="UP001240447"/>
    </source>
</evidence>
<organism evidence="8 9">
    <name type="scientific">Nocardioides massiliensis</name>
    <dbReference type="NCBI Taxonomy" id="1325935"/>
    <lineage>
        <taxon>Bacteria</taxon>
        <taxon>Bacillati</taxon>
        <taxon>Actinomycetota</taxon>
        <taxon>Actinomycetes</taxon>
        <taxon>Propionibacteriales</taxon>
        <taxon>Nocardioidaceae</taxon>
        <taxon>Nocardioides</taxon>
    </lineage>
</organism>
<gene>
    <name evidence="8" type="ORF">J2S59_000394</name>
</gene>
<dbReference type="Pfam" id="PF03459">
    <property type="entry name" value="TOBE"/>
    <property type="match status" value="1"/>
</dbReference>
<dbReference type="InterPro" id="IPR008995">
    <property type="entry name" value="Mo/tungstate-bd_C_term_dom"/>
</dbReference>
<dbReference type="Proteomes" id="UP001240447">
    <property type="component" value="Unassembled WGS sequence"/>
</dbReference>
<evidence type="ECO:0000256" key="5">
    <source>
        <dbReference type="PROSITE-ProRule" id="PRU01213"/>
    </source>
</evidence>
<dbReference type="PANTHER" id="PTHR42781">
    <property type="entry name" value="SPERMIDINE/PUTRESCINE IMPORT ATP-BINDING PROTEIN POTA"/>
    <property type="match status" value="1"/>
</dbReference>
<evidence type="ECO:0000259" key="7">
    <source>
        <dbReference type="PROSITE" id="PS51866"/>
    </source>
</evidence>
<dbReference type="Pfam" id="PF00005">
    <property type="entry name" value="ABC_tran"/>
    <property type="match status" value="1"/>
</dbReference>
<dbReference type="SUPFAM" id="SSF52540">
    <property type="entry name" value="P-loop containing nucleoside triphosphate hydrolases"/>
    <property type="match status" value="1"/>
</dbReference>
<dbReference type="EMBL" id="JAUSQM010000001">
    <property type="protein sequence ID" value="MDP9820585.1"/>
    <property type="molecule type" value="Genomic_DNA"/>
</dbReference>
<dbReference type="InterPro" id="IPR017871">
    <property type="entry name" value="ABC_transporter-like_CS"/>
</dbReference>
<keyword evidence="4 8" id="KW-0067">ATP-binding</keyword>